<gene>
    <name evidence="2" type="ORF">SEVIR_6G003750v2</name>
</gene>
<name>A0A4V6D4Y8_SETVI</name>
<organism evidence="2 3">
    <name type="scientific">Setaria viridis</name>
    <name type="common">Green bristlegrass</name>
    <name type="synonym">Setaria italica subsp. viridis</name>
    <dbReference type="NCBI Taxonomy" id="4556"/>
    <lineage>
        <taxon>Eukaryota</taxon>
        <taxon>Viridiplantae</taxon>
        <taxon>Streptophyta</taxon>
        <taxon>Embryophyta</taxon>
        <taxon>Tracheophyta</taxon>
        <taxon>Spermatophyta</taxon>
        <taxon>Magnoliopsida</taxon>
        <taxon>Liliopsida</taxon>
        <taxon>Poales</taxon>
        <taxon>Poaceae</taxon>
        <taxon>PACMAD clade</taxon>
        <taxon>Panicoideae</taxon>
        <taxon>Panicodae</taxon>
        <taxon>Paniceae</taxon>
        <taxon>Cenchrinae</taxon>
        <taxon>Setaria</taxon>
    </lineage>
</organism>
<keyword evidence="3" id="KW-1185">Reference proteome</keyword>
<dbReference type="AlphaFoldDB" id="A0A4V6D4Y8"/>
<evidence type="ECO:0000313" key="3">
    <source>
        <dbReference type="Proteomes" id="UP000298652"/>
    </source>
</evidence>
<feature type="chain" id="PRO_5020210740" evidence="1">
    <location>
        <begin position="30"/>
        <end position="44"/>
    </location>
</feature>
<sequence>MCLFRTSHLYLISFLFHLISLSCRTLGRAACSYAGGPGRRRRRS</sequence>
<protein>
    <submittedName>
        <fullName evidence="2">Uncharacterized protein</fullName>
    </submittedName>
</protein>
<dbReference type="PROSITE" id="PS51257">
    <property type="entry name" value="PROKAR_LIPOPROTEIN"/>
    <property type="match status" value="1"/>
</dbReference>
<dbReference type="Proteomes" id="UP000298652">
    <property type="component" value="Chromosome 6"/>
</dbReference>
<evidence type="ECO:0000313" key="2">
    <source>
        <dbReference type="EMBL" id="TKW08056.1"/>
    </source>
</evidence>
<dbReference type="EMBL" id="CM016557">
    <property type="protein sequence ID" value="TKW08056.1"/>
    <property type="molecule type" value="Genomic_DNA"/>
</dbReference>
<reference evidence="2" key="1">
    <citation type="submission" date="2019-03" db="EMBL/GenBank/DDBJ databases">
        <title>WGS assembly of Setaria viridis.</title>
        <authorList>
            <person name="Huang P."/>
            <person name="Jenkins J."/>
            <person name="Grimwood J."/>
            <person name="Barry K."/>
            <person name="Healey A."/>
            <person name="Mamidi S."/>
            <person name="Sreedasyam A."/>
            <person name="Shu S."/>
            <person name="Feldman M."/>
            <person name="Wu J."/>
            <person name="Yu Y."/>
            <person name="Chen C."/>
            <person name="Johnson J."/>
            <person name="Rokhsar D."/>
            <person name="Baxter I."/>
            <person name="Schmutz J."/>
            <person name="Brutnell T."/>
            <person name="Kellogg E."/>
        </authorList>
    </citation>
    <scope>NUCLEOTIDE SEQUENCE [LARGE SCALE GENOMIC DNA]</scope>
</reference>
<dbReference type="Gramene" id="TKW08056">
    <property type="protein sequence ID" value="TKW08056"/>
    <property type="gene ID" value="SEVIR_6G003750v2"/>
</dbReference>
<keyword evidence="1" id="KW-0732">Signal</keyword>
<evidence type="ECO:0000256" key="1">
    <source>
        <dbReference type="SAM" id="SignalP"/>
    </source>
</evidence>
<accession>A0A4V6D4Y8</accession>
<proteinExistence type="predicted"/>
<feature type="signal peptide" evidence="1">
    <location>
        <begin position="1"/>
        <end position="29"/>
    </location>
</feature>